<sequence>MKAVEEALTQYRVLDAWWPIPLIEALQRIDIALCIPWVAGSILDFLSRQPHDRAAVISEGVNRAVAAMSTDETQHLLREYDATLHPDRDNVLVSYRHLVQGKQFLLRGNVTGLRTQITWALIFLGDCDYSRQTNVQFVVDNFLRLIPVLH</sequence>
<dbReference type="EMBL" id="LR593887">
    <property type="protein sequence ID" value="VTR96960.1"/>
    <property type="molecule type" value="Genomic_DNA"/>
</dbReference>
<keyword evidence="2" id="KW-1185">Reference proteome</keyword>
<name>A0A6C2YHP2_9BACT</name>
<dbReference type="InParanoid" id="A0A6C2YHP2"/>
<organism evidence="1">
    <name type="scientific">Tuwongella immobilis</name>
    <dbReference type="NCBI Taxonomy" id="692036"/>
    <lineage>
        <taxon>Bacteria</taxon>
        <taxon>Pseudomonadati</taxon>
        <taxon>Planctomycetota</taxon>
        <taxon>Planctomycetia</taxon>
        <taxon>Gemmatales</taxon>
        <taxon>Gemmataceae</taxon>
        <taxon>Tuwongella</taxon>
    </lineage>
</organism>
<gene>
    <name evidence="1" type="ORF">GMBLW1_31890</name>
</gene>
<evidence type="ECO:0000313" key="1">
    <source>
        <dbReference type="EMBL" id="VIP00771.1"/>
    </source>
</evidence>
<protein>
    <submittedName>
        <fullName evidence="1">Uncharacterized protein</fullName>
    </submittedName>
</protein>
<dbReference type="AlphaFoldDB" id="A0A6C2YHP2"/>
<proteinExistence type="predicted"/>
<dbReference type="RefSeq" id="WP_174250745.1">
    <property type="nucleotide sequence ID" value="NZ_LR593887.1"/>
</dbReference>
<dbReference type="Proteomes" id="UP000464378">
    <property type="component" value="Chromosome"/>
</dbReference>
<reference evidence="1" key="1">
    <citation type="submission" date="2019-04" db="EMBL/GenBank/DDBJ databases">
        <authorList>
            <consortium name="Science for Life Laboratories"/>
        </authorList>
    </citation>
    <scope>NUCLEOTIDE SEQUENCE</scope>
    <source>
        <strain evidence="1">MBLW1</strain>
    </source>
</reference>
<dbReference type="EMBL" id="LR586016">
    <property type="protein sequence ID" value="VIP00771.1"/>
    <property type="molecule type" value="Genomic_DNA"/>
</dbReference>
<evidence type="ECO:0000313" key="2">
    <source>
        <dbReference type="Proteomes" id="UP000464378"/>
    </source>
</evidence>
<accession>A0A6C2YHP2</accession>
<dbReference type="KEGG" id="tim:GMBLW1_31890"/>